<evidence type="ECO:0000256" key="3">
    <source>
        <dbReference type="ARBA" id="ARBA00023015"/>
    </source>
</evidence>
<dbReference type="InterPro" id="IPR011006">
    <property type="entry name" value="CheY-like_superfamily"/>
</dbReference>
<dbReference type="PROSITE" id="PS51755">
    <property type="entry name" value="OMPR_PHOB"/>
    <property type="match status" value="1"/>
</dbReference>
<dbReference type="SMART" id="SM00862">
    <property type="entry name" value="Trans_reg_C"/>
    <property type="match status" value="1"/>
</dbReference>
<dbReference type="PANTHER" id="PTHR48111">
    <property type="entry name" value="REGULATOR OF RPOS"/>
    <property type="match status" value="1"/>
</dbReference>
<feature type="domain" description="Response regulatory" evidence="8">
    <location>
        <begin position="2"/>
        <end position="116"/>
    </location>
</feature>
<dbReference type="CDD" id="cd00383">
    <property type="entry name" value="trans_reg_C"/>
    <property type="match status" value="1"/>
</dbReference>
<dbReference type="InterPro" id="IPR036388">
    <property type="entry name" value="WH-like_DNA-bd_sf"/>
</dbReference>
<protein>
    <submittedName>
        <fullName evidence="10">DNA-binding response regulator in two-component regulatory system with PhoQ</fullName>
    </submittedName>
</protein>
<dbReference type="SMART" id="SM00448">
    <property type="entry name" value="REC"/>
    <property type="match status" value="1"/>
</dbReference>
<dbReference type="GO" id="GO:0000156">
    <property type="term" value="F:phosphorelay response regulator activity"/>
    <property type="evidence" value="ECO:0007669"/>
    <property type="project" value="TreeGrafter"/>
</dbReference>
<evidence type="ECO:0000256" key="7">
    <source>
        <dbReference type="PROSITE-ProRule" id="PRU01091"/>
    </source>
</evidence>
<keyword evidence="3" id="KW-0805">Transcription regulation</keyword>
<dbReference type="InterPro" id="IPR001867">
    <property type="entry name" value="OmpR/PhoB-type_DNA-bd"/>
</dbReference>
<keyword evidence="4 7" id="KW-0238">DNA-binding</keyword>
<evidence type="ECO:0000313" key="10">
    <source>
        <dbReference type="EMBL" id="SCZ84422.1"/>
    </source>
</evidence>
<sequence>MRILVIEDEPQLLNLISHQLTAAGFMVDQCSDGREGLYIASEYPLDAAIVDIGLPGLSGLEIVATLRKQGSLLPILLLTAQSSWQDKVIGLEAGADDYLAKPFQGEELLARIKALLRRAASATDSVLTSGPICLDTSTQVVSVNNETVNLTSFEYRLLEFLIRNQGNVIGRQTITDYLYPHGDDHDSNVLEVLIGRLRRKLDPDGTLNPIQTVRGQGYRCLVQSSQ</sequence>
<keyword evidence="5" id="KW-0804">Transcription</keyword>
<evidence type="ECO:0000259" key="9">
    <source>
        <dbReference type="PROSITE" id="PS51755"/>
    </source>
</evidence>
<dbReference type="GO" id="GO:0006355">
    <property type="term" value="P:regulation of DNA-templated transcription"/>
    <property type="evidence" value="ECO:0007669"/>
    <property type="project" value="InterPro"/>
</dbReference>
<feature type="domain" description="OmpR/PhoB-type" evidence="9">
    <location>
        <begin position="124"/>
        <end position="222"/>
    </location>
</feature>
<dbReference type="PROSITE" id="PS50110">
    <property type="entry name" value="RESPONSE_REGULATORY"/>
    <property type="match status" value="1"/>
</dbReference>
<reference evidence="10 11" key="1">
    <citation type="submission" date="2016-10" db="EMBL/GenBank/DDBJ databases">
        <authorList>
            <person name="de Groot N.N."/>
        </authorList>
    </citation>
    <scope>NUCLEOTIDE SEQUENCE [LARGE SCALE GENOMIC DNA]</scope>
    <source>
        <strain evidence="10">1</strain>
    </source>
</reference>
<dbReference type="RefSeq" id="WP_090283894.1">
    <property type="nucleotide sequence ID" value="NZ_FMWO01000021.1"/>
</dbReference>
<dbReference type="PANTHER" id="PTHR48111:SF71">
    <property type="entry name" value="TRANSCRIPTIONAL REGULATORY PROTEIN PHOP"/>
    <property type="match status" value="1"/>
</dbReference>
<dbReference type="GO" id="GO:0032993">
    <property type="term" value="C:protein-DNA complex"/>
    <property type="evidence" value="ECO:0007669"/>
    <property type="project" value="TreeGrafter"/>
</dbReference>
<dbReference type="EMBL" id="FMWO01000021">
    <property type="protein sequence ID" value="SCZ84422.1"/>
    <property type="molecule type" value="Genomic_DNA"/>
</dbReference>
<dbReference type="OrthoDB" id="9802426at2"/>
<evidence type="ECO:0000256" key="4">
    <source>
        <dbReference type="ARBA" id="ARBA00023125"/>
    </source>
</evidence>
<keyword evidence="11" id="KW-1185">Reference proteome</keyword>
<dbReference type="FunFam" id="3.40.50.2300:FF:000002">
    <property type="entry name" value="DNA-binding response regulator PhoP"/>
    <property type="match status" value="1"/>
</dbReference>
<dbReference type="Pfam" id="PF00486">
    <property type="entry name" value="Trans_reg_C"/>
    <property type="match status" value="1"/>
</dbReference>
<dbReference type="AlphaFoldDB" id="A0A1G5SB93"/>
<dbReference type="GO" id="GO:0000976">
    <property type="term" value="F:transcription cis-regulatory region binding"/>
    <property type="evidence" value="ECO:0007669"/>
    <property type="project" value="TreeGrafter"/>
</dbReference>
<evidence type="ECO:0000313" key="11">
    <source>
        <dbReference type="Proteomes" id="UP000198729"/>
    </source>
</evidence>
<feature type="modified residue" description="4-aspartylphosphate" evidence="6">
    <location>
        <position position="51"/>
    </location>
</feature>
<feature type="DNA-binding region" description="OmpR/PhoB-type" evidence="7">
    <location>
        <begin position="124"/>
        <end position="222"/>
    </location>
</feature>
<dbReference type="Gene3D" id="1.10.10.10">
    <property type="entry name" value="Winged helix-like DNA-binding domain superfamily/Winged helix DNA-binding domain"/>
    <property type="match status" value="1"/>
</dbReference>
<accession>A0A1G5SB93</accession>
<dbReference type="Gene3D" id="6.10.250.690">
    <property type="match status" value="1"/>
</dbReference>
<dbReference type="GO" id="GO:0005829">
    <property type="term" value="C:cytosol"/>
    <property type="evidence" value="ECO:0007669"/>
    <property type="project" value="TreeGrafter"/>
</dbReference>
<proteinExistence type="predicted"/>
<evidence type="ECO:0000256" key="1">
    <source>
        <dbReference type="ARBA" id="ARBA00022553"/>
    </source>
</evidence>
<dbReference type="Pfam" id="PF00072">
    <property type="entry name" value="Response_reg"/>
    <property type="match status" value="1"/>
</dbReference>
<dbReference type="InterPro" id="IPR001789">
    <property type="entry name" value="Sig_transdc_resp-reg_receiver"/>
</dbReference>
<dbReference type="InterPro" id="IPR039420">
    <property type="entry name" value="WalR-like"/>
</dbReference>
<evidence type="ECO:0000256" key="2">
    <source>
        <dbReference type="ARBA" id="ARBA00023012"/>
    </source>
</evidence>
<keyword evidence="1 6" id="KW-0597">Phosphoprotein</keyword>
<keyword evidence="2" id="KW-0902">Two-component regulatory system</keyword>
<organism evidence="10 11">
    <name type="scientific">Nitrosomonas mobilis</name>
    <dbReference type="NCBI Taxonomy" id="51642"/>
    <lineage>
        <taxon>Bacteria</taxon>
        <taxon>Pseudomonadati</taxon>
        <taxon>Pseudomonadota</taxon>
        <taxon>Betaproteobacteria</taxon>
        <taxon>Nitrosomonadales</taxon>
        <taxon>Nitrosomonadaceae</taxon>
        <taxon>Nitrosomonas</taxon>
    </lineage>
</organism>
<dbReference type="SUPFAM" id="SSF52172">
    <property type="entry name" value="CheY-like"/>
    <property type="match status" value="1"/>
</dbReference>
<evidence type="ECO:0000259" key="8">
    <source>
        <dbReference type="PROSITE" id="PS50110"/>
    </source>
</evidence>
<evidence type="ECO:0000256" key="6">
    <source>
        <dbReference type="PROSITE-ProRule" id="PRU00169"/>
    </source>
</evidence>
<dbReference type="STRING" id="51642.NSMM_160012"/>
<evidence type="ECO:0000256" key="5">
    <source>
        <dbReference type="ARBA" id="ARBA00023163"/>
    </source>
</evidence>
<dbReference type="Proteomes" id="UP000198729">
    <property type="component" value="Unassembled WGS sequence"/>
</dbReference>
<gene>
    <name evidence="10" type="primary">phoP</name>
    <name evidence="10" type="ORF">NSMM_160012</name>
</gene>
<name>A0A1G5SB93_9PROT</name>
<dbReference type="Gene3D" id="3.40.50.2300">
    <property type="match status" value="1"/>
</dbReference>